<dbReference type="SUPFAM" id="SSF158472">
    <property type="entry name" value="HAMP domain-like"/>
    <property type="match status" value="1"/>
</dbReference>
<evidence type="ECO:0000256" key="3">
    <source>
        <dbReference type="ARBA" id="ARBA00001946"/>
    </source>
</evidence>
<evidence type="ECO:0000256" key="7">
    <source>
        <dbReference type="ARBA" id="ARBA00022553"/>
    </source>
</evidence>
<evidence type="ECO:0000256" key="8">
    <source>
        <dbReference type="ARBA" id="ARBA00022679"/>
    </source>
</evidence>
<feature type="compositionally biased region" description="Gly residues" evidence="23">
    <location>
        <begin position="476"/>
        <end position="490"/>
    </location>
</feature>
<dbReference type="Gene3D" id="3.30.565.10">
    <property type="entry name" value="Histidine kinase-like ATPase, C-terminal domain"/>
    <property type="match status" value="1"/>
</dbReference>
<feature type="transmembrane region" description="Helical" evidence="24">
    <location>
        <begin position="949"/>
        <end position="967"/>
    </location>
</feature>
<dbReference type="InterPro" id="IPR004358">
    <property type="entry name" value="Sig_transdc_His_kin-like_C"/>
</dbReference>
<evidence type="ECO:0000256" key="6">
    <source>
        <dbReference type="ARBA" id="ARBA00022475"/>
    </source>
</evidence>
<feature type="compositionally biased region" description="Low complexity" evidence="23">
    <location>
        <begin position="356"/>
        <end position="381"/>
    </location>
</feature>
<dbReference type="RefSeq" id="WP_344888936.1">
    <property type="nucleotide sequence ID" value="NZ_BAAAWD010000006.1"/>
</dbReference>
<feature type="transmembrane region" description="Helical" evidence="24">
    <location>
        <begin position="1103"/>
        <end position="1125"/>
    </location>
</feature>
<evidence type="ECO:0000256" key="19">
    <source>
        <dbReference type="ARBA" id="ARBA00023026"/>
    </source>
</evidence>
<dbReference type="Pfam" id="PF00512">
    <property type="entry name" value="HisKA"/>
    <property type="match status" value="1"/>
</dbReference>
<feature type="transmembrane region" description="Helical" evidence="24">
    <location>
        <begin position="843"/>
        <end position="862"/>
    </location>
</feature>
<dbReference type="InterPro" id="IPR025291">
    <property type="entry name" value="DUF4153"/>
</dbReference>
<evidence type="ECO:0000256" key="12">
    <source>
        <dbReference type="ARBA" id="ARBA00022801"/>
    </source>
</evidence>
<evidence type="ECO:0000256" key="2">
    <source>
        <dbReference type="ARBA" id="ARBA00001936"/>
    </source>
</evidence>
<keyword evidence="19" id="KW-0843">Virulence</keyword>
<dbReference type="PRINTS" id="PR00344">
    <property type="entry name" value="BCTRLSENSOR"/>
</dbReference>
<dbReference type="SMART" id="SM00388">
    <property type="entry name" value="HisKA"/>
    <property type="match status" value="1"/>
</dbReference>
<dbReference type="InterPro" id="IPR036890">
    <property type="entry name" value="HATPase_C_sf"/>
</dbReference>
<keyword evidence="6" id="KW-1003">Cell membrane</keyword>
<feature type="transmembrane region" description="Helical" evidence="24">
    <location>
        <begin position="586"/>
        <end position="611"/>
    </location>
</feature>
<dbReference type="CDD" id="cd06225">
    <property type="entry name" value="HAMP"/>
    <property type="match status" value="1"/>
</dbReference>
<evidence type="ECO:0000256" key="17">
    <source>
        <dbReference type="ARBA" id="ARBA00023012"/>
    </source>
</evidence>
<dbReference type="InterPro" id="IPR005467">
    <property type="entry name" value="His_kinase_dom"/>
</dbReference>
<feature type="transmembrane region" description="Helical" evidence="24">
    <location>
        <begin position="907"/>
        <end position="928"/>
    </location>
</feature>
<comment type="caution">
    <text evidence="27">The sequence shown here is derived from an EMBL/GenBank/DDBJ whole genome shotgun (WGS) entry which is preliminary data.</text>
</comment>
<evidence type="ECO:0000256" key="18">
    <source>
        <dbReference type="ARBA" id="ARBA00023016"/>
    </source>
</evidence>
<feature type="compositionally biased region" description="Low complexity" evidence="23">
    <location>
        <begin position="491"/>
        <end position="501"/>
    </location>
</feature>
<feature type="compositionally biased region" description="Low complexity" evidence="23">
    <location>
        <begin position="425"/>
        <end position="448"/>
    </location>
</feature>
<feature type="transmembrane region" description="Helical" evidence="24">
    <location>
        <begin position="795"/>
        <end position="813"/>
    </location>
</feature>
<feature type="transmembrane region" description="Helical" evidence="24">
    <location>
        <begin position="617"/>
        <end position="637"/>
    </location>
</feature>
<dbReference type="SMART" id="SM00304">
    <property type="entry name" value="HAMP"/>
    <property type="match status" value="1"/>
</dbReference>
<feature type="transmembrane region" description="Helical" evidence="24">
    <location>
        <begin position="1031"/>
        <end position="1049"/>
    </location>
</feature>
<proteinExistence type="predicted"/>
<evidence type="ECO:0000256" key="15">
    <source>
        <dbReference type="ARBA" id="ARBA00022912"/>
    </source>
</evidence>
<evidence type="ECO:0000256" key="10">
    <source>
        <dbReference type="ARBA" id="ARBA00022741"/>
    </source>
</evidence>
<keyword evidence="16 24" id="KW-1133">Transmembrane helix</keyword>
<feature type="transmembrane region" description="Helical" evidence="24">
    <location>
        <begin position="41"/>
        <end position="58"/>
    </location>
</feature>
<keyword evidence="15" id="KW-0904">Protein phosphatase</keyword>
<dbReference type="Pfam" id="PF02518">
    <property type="entry name" value="HATPase_c"/>
    <property type="match status" value="1"/>
</dbReference>
<gene>
    <name evidence="27" type="ORF">GCM10017559_09860</name>
</gene>
<evidence type="ECO:0000256" key="11">
    <source>
        <dbReference type="ARBA" id="ARBA00022777"/>
    </source>
</evidence>
<feature type="region of interest" description="Disordered" evidence="23">
    <location>
        <begin position="330"/>
        <end position="573"/>
    </location>
</feature>
<organism evidence="27 28">
    <name type="scientific">Streptosporangium longisporum</name>
    <dbReference type="NCBI Taxonomy" id="46187"/>
    <lineage>
        <taxon>Bacteria</taxon>
        <taxon>Bacillati</taxon>
        <taxon>Actinomycetota</taxon>
        <taxon>Actinomycetes</taxon>
        <taxon>Streptosporangiales</taxon>
        <taxon>Streptosporangiaceae</taxon>
        <taxon>Streptosporangium</taxon>
    </lineage>
</organism>
<evidence type="ECO:0000313" key="27">
    <source>
        <dbReference type="EMBL" id="GAA2991786.1"/>
    </source>
</evidence>
<evidence type="ECO:0000256" key="20">
    <source>
        <dbReference type="ARBA" id="ARBA00023211"/>
    </source>
</evidence>
<evidence type="ECO:0000256" key="14">
    <source>
        <dbReference type="ARBA" id="ARBA00022842"/>
    </source>
</evidence>
<feature type="compositionally biased region" description="Gly residues" evidence="23">
    <location>
        <begin position="502"/>
        <end position="540"/>
    </location>
</feature>
<keyword evidence="20" id="KW-0464">Manganese</keyword>
<evidence type="ECO:0000313" key="28">
    <source>
        <dbReference type="Proteomes" id="UP001499930"/>
    </source>
</evidence>
<evidence type="ECO:0000256" key="22">
    <source>
        <dbReference type="ARBA" id="ARBA00041776"/>
    </source>
</evidence>
<evidence type="ECO:0000256" key="16">
    <source>
        <dbReference type="ARBA" id="ARBA00022989"/>
    </source>
</evidence>
<dbReference type="Pfam" id="PF13687">
    <property type="entry name" value="DUF4153"/>
    <property type="match status" value="1"/>
</dbReference>
<dbReference type="SUPFAM" id="SSF47384">
    <property type="entry name" value="Homodimeric domain of signal transducing histidine kinase"/>
    <property type="match status" value="1"/>
</dbReference>
<feature type="compositionally biased region" description="Low complexity" evidence="23">
    <location>
        <begin position="460"/>
        <end position="475"/>
    </location>
</feature>
<keyword evidence="24" id="KW-0472">Membrane</keyword>
<dbReference type="Gene3D" id="6.10.340.10">
    <property type="match status" value="1"/>
</dbReference>
<feature type="domain" description="Histidine kinase" evidence="25">
    <location>
        <begin position="119"/>
        <end position="329"/>
    </location>
</feature>
<evidence type="ECO:0000256" key="4">
    <source>
        <dbReference type="ARBA" id="ARBA00004651"/>
    </source>
</evidence>
<reference evidence="27 28" key="1">
    <citation type="journal article" date="2019" name="Int. J. Syst. Evol. Microbiol.">
        <title>The Global Catalogue of Microorganisms (GCM) 10K type strain sequencing project: providing services to taxonomists for standard genome sequencing and annotation.</title>
        <authorList>
            <consortium name="The Broad Institute Genomics Platform"/>
            <consortium name="The Broad Institute Genome Sequencing Center for Infectious Disease"/>
            <person name="Wu L."/>
            <person name="Ma J."/>
        </authorList>
    </citation>
    <scope>NUCLEOTIDE SEQUENCE [LARGE SCALE GENOMIC DNA]</scope>
    <source>
        <strain evidence="27 28">JCM 3106</strain>
    </source>
</reference>
<protein>
    <recommendedName>
        <fullName evidence="21">Signal transduction histidine-protein kinase/phosphatase MprB</fullName>
        <ecNumber evidence="5">2.7.13.3</ecNumber>
    </recommendedName>
    <alternativeName>
        <fullName evidence="22">Mycobacterial persistence regulator B</fullName>
    </alternativeName>
</protein>
<feature type="domain" description="HAMP" evidence="26">
    <location>
        <begin position="59"/>
        <end position="111"/>
    </location>
</feature>
<evidence type="ECO:0000256" key="5">
    <source>
        <dbReference type="ARBA" id="ARBA00012438"/>
    </source>
</evidence>
<keyword evidence="8" id="KW-0808">Transferase</keyword>
<feature type="region of interest" description="Disordered" evidence="23">
    <location>
        <begin position="670"/>
        <end position="763"/>
    </location>
</feature>
<feature type="transmembrane region" description="Helical" evidence="24">
    <location>
        <begin position="820"/>
        <end position="837"/>
    </location>
</feature>
<dbReference type="Pfam" id="PF00672">
    <property type="entry name" value="HAMP"/>
    <property type="match status" value="1"/>
</dbReference>
<evidence type="ECO:0000259" key="26">
    <source>
        <dbReference type="PROSITE" id="PS50885"/>
    </source>
</evidence>
<comment type="cofactor">
    <cofactor evidence="2">
        <name>Mn(2+)</name>
        <dbReference type="ChEBI" id="CHEBI:29035"/>
    </cofactor>
</comment>
<keyword evidence="28" id="KW-1185">Reference proteome</keyword>
<feature type="compositionally biased region" description="Low complexity" evidence="23">
    <location>
        <begin position="389"/>
        <end position="416"/>
    </location>
</feature>
<dbReference type="EMBL" id="BAAAWD010000006">
    <property type="protein sequence ID" value="GAA2991786.1"/>
    <property type="molecule type" value="Genomic_DNA"/>
</dbReference>
<evidence type="ECO:0000256" key="23">
    <source>
        <dbReference type="SAM" id="MobiDB-lite"/>
    </source>
</evidence>
<keyword evidence="18" id="KW-0346">Stress response</keyword>
<dbReference type="InterPro" id="IPR003660">
    <property type="entry name" value="HAMP_dom"/>
</dbReference>
<dbReference type="PANTHER" id="PTHR44936">
    <property type="entry name" value="SENSOR PROTEIN CREC"/>
    <property type="match status" value="1"/>
</dbReference>
<keyword evidence="12" id="KW-0378">Hydrolase</keyword>
<feature type="transmembrane region" description="Helical" evidence="24">
    <location>
        <begin position="773"/>
        <end position="789"/>
    </location>
</feature>
<keyword evidence="14" id="KW-0460">Magnesium</keyword>
<keyword evidence="11" id="KW-0418">Kinase</keyword>
<feature type="compositionally biased region" description="Pro residues" evidence="23">
    <location>
        <begin position="551"/>
        <end position="568"/>
    </location>
</feature>
<keyword evidence="9 24" id="KW-0812">Transmembrane</keyword>
<comment type="cofactor">
    <cofactor evidence="3">
        <name>Mg(2+)</name>
        <dbReference type="ChEBI" id="CHEBI:18420"/>
    </cofactor>
</comment>
<dbReference type="InterPro" id="IPR003661">
    <property type="entry name" value="HisK_dim/P_dom"/>
</dbReference>
<feature type="compositionally biased region" description="Low complexity" evidence="23">
    <location>
        <begin position="696"/>
        <end position="720"/>
    </location>
</feature>
<dbReference type="SMART" id="SM00387">
    <property type="entry name" value="HATPase_c"/>
    <property type="match status" value="1"/>
</dbReference>
<evidence type="ECO:0000256" key="13">
    <source>
        <dbReference type="ARBA" id="ARBA00022840"/>
    </source>
</evidence>
<feature type="transmembrane region" description="Helical" evidence="24">
    <location>
        <begin position="1061"/>
        <end position="1082"/>
    </location>
</feature>
<evidence type="ECO:0000259" key="25">
    <source>
        <dbReference type="PROSITE" id="PS50109"/>
    </source>
</evidence>
<keyword evidence="17" id="KW-0902">Two-component regulatory system</keyword>
<feature type="compositionally biased region" description="Pro residues" evidence="23">
    <location>
        <begin position="450"/>
        <end position="459"/>
    </location>
</feature>
<feature type="transmembrane region" description="Helical" evidence="24">
    <location>
        <begin position="987"/>
        <end position="1010"/>
    </location>
</feature>
<keyword evidence="7" id="KW-0597">Phosphoprotein</keyword>
<dbReference type="PROSITE" id="PS50885">
    <property type="entry name" value="HAMP"/>
    <property type="match status" value="1"/>
</dbReference>
<dbReference type="SUPFAM" id="SSF55874">
    <property type="entry name" value="ATPase domain of HSP90 chaperone/DNA topoisomerase II/histidine kinase"/>
    <property type="match status" value="1"/>
</dbReference>
<keyword evidence="13" id="KW-0067">ATP-binding</keyword>
<dbReference type="InterPro" id="IPR003594">
    <property type="entry name" value="HATPase_dom"/>
</dbReference>
<keyword evidence="10" id="KW-0547">Nucleotide-binding</keyword>
<dbReference type="EC" id="2.7.13.3" evidence="5"/>
<dbReference type="Gene3D" id="1.10.287.130">
    <property type="match status" value="1"/>
</dbReference>
<comment type="subcellular location">
    <subcellularLocation>
        <location evidence="4">Cell membrane</location>
        <topology evidence="4">Multi-pass membrane protein</topology>
    </subcellularLocation>
</comment>
<evidence type="ECO:0000256" key="24">
    <source>
        <dbReference type="SAM" id="Phobius"/>
    </source>
</evidence>
<dbReference type="PROSITE" id="PS50109">
    <property type="entry name" value="HIS_KIN"/>
    <property type="match status" value="1"/>
</dbReference>
<feature type="transmembrane region" description="Helical" evidence="24">
    <location>
        <begin position="1131"/>
        <end position="1150"/>
    </location>
</feature>
<evidence type="ECO:0000256" key="21">
    <source>
        <dbReference type="ARBA" id="ARBA00040454"/>
    </source>
</evidence>
<accession>A0ABN3XUC7</accession>
<feature type="transmembrane region" description="Helical" evidence="24">
    <location>
        <begin position="12"/>
        <end position="29"/>
    </location>
</feature>
<evidence type="ECO:0000256" key="1">
    <source>
        <dbReference type="ARBA" id="ARBA00000085"/>
    </source>
</evidence>
<comment type="catalytic activity">
    <reaction evidence="1">
        <text>ATP + protein L-histidine = ADP + protein N-phospho-L-histidine.</text>
        <dbReference type="EC" id="2.7.13.3"/>
    </reaction>
</comment>
<name>A0ABN3XUC7_9ACTN</name>
<dbReference type="CDD" id="cd00075">
    <property type="entry name" value="HATPase"/>
    <property type="match status" value="1"/>
</dbReference>
<dbReference type="InterPro" id="IPR036097">
    <property type="entry name" value="HisK_dim/P_sf"/>
</dbReference>
<feature type="transmembrane region" description="Helical" evidence="24">
    <location>
        <begin position="869"/>
        <end position="887"/>
    </location>
</feature>
<dbReference type="CDD" id="cd00082">
    <property type="entry name" value="HisKA"/>
    <property type="match status" value="1"/>
</dbReference>
<dbReference type="InterPro" id="IPR050980">
    <property type="entry name" value="2C_sensor_his_kinase"/>
</dbReference>
<dbReference type="PANTHER" id="PTHR44936:SF9">
    <property type="entry name" value="SENSOR PROTEIN CREC"/>
    <property type="match status" value="1"/>
</dbReference>
<sequence length="1250" mass="126332">MRPLDFLGRIKAKLGMVILLAVVAAFVVNEVGINAGYSRDVRVAVAAVFALIMVQLLARGMTKPLREMAAAAQTIAKGRYGLRVTATSRDEVGELARAFNAMAADLGEVDRQRRELVANVSHELRTPITALRAVLENVVDGVSDPDPVTLGTALAQTERLGRLVAQLLDLSRLESGARLIEREDVELRPLCEQALREAVLAREGVTARCEVPEGLSLRADPDLLAQVLANLLDNAVRHSPAGGVVVLAAAASGDGVRLRVSDQGPGIAAEDRTRAFERFSRLDAGRAADDGGAGLGLAITKEIVELHGGSIHVEDGVGCHVVTDLPERIEMTSPSSPAQGSPAHGPVGPGVSARLPSPAEPAEPAELGEPPAQEAAERNFPAPEPAAPEPSVLESSASESSVMESPASESFASEAAVAGTGKGRPGQVAGSAGSPAPALPGRGPADGTPPGGPAEPDGPPGSSGSPGPSGTSGTVGSAGSGGPDGPGTNGDPGPSGLPGSSGSSGGLGSGFDSGEPGGSDGPGGPGGPSGSAGSGGSGGSDEGDEKARPTASPPSSLPSRTPPYPPQPVLVRSGDARPPQVVVRNWAGAFLGVFLGGVAGGLCAMVVGIAMSGIDSMLGMMAAAVLFVGGGFVGTVLGATTSFSDPLAVHERLPDRFQVQGAVAVPSGARQVPAGQGMTGPASGSTGAAGTGAVGTAGVTTLGTTSSGTASPGTTMPGTAYPRGTSAAGANPGAAGVTAPARPQAGAPGGRGTGGYEAPPILPRPDLPDTPRWVLPASAAVGLLAAVAVPYSRAGLGLVLVAVAMGAAVFPAVRRRITPWSVALAAIAYGLVVTVLFRDADWLVGVVSLAGFLTAALALSGAGRGWLGVLRGGASVILGLLPVPWFLGPRLRALAARGRVMPLLVGGGLTVVLLVVFGALFASADAVFAEAVERVLSVQDWAESMPLRIVLFVVFAATVASAVLVGLRPVTEPRTPGFRVAAGRILWVLPLTALNLLFATFVGMQLTVLFGSTRWVVSATGLTYAEYARSGFFQLVVVSVFVLAIVAVASGALELKGFDRWLMAGLLGLLCVLTLVVLVSALHRMGLYADAYGLSRLRASVAATVWWLGGVFALVLAAGAARLVGRGQAYWLPRTLVVMTSVSLLAFALWNPDLRVAETQIAVRGPAGVDLEYLGDLGAEAVPALDRLPEPARSCVLRDVVAANDLAGPDPWNGWNLARGQARELLARRPVLEGAVCPQALSRSEIPSQD</sequence>
<evidence type="ECO:0000256" key="9">
    <source>
        <dbReference type="ARBA" id="ARBA00022692"/>
    </source>
</evidence>
<dbReference type="Proteomes" id="UP001499930">
    <property type="component" value="Unassembled WGS sequence"/>
</dbReference>